<reference evidence="3" key="1">
    <citation type="submission" date="2019-08" db="EMBL/GenBank/DDBJ databases">
        <authorList>
            <person name="Zheng X."/>
        </authorList>
    </citation>
    <scope>NUCLEOTIDE SEQUENCE [LARGE SCALE GENOMIC DNA]</scope>
    <source>
        <strain evidence="3">FJAT-25496</strain>
    </source>
</reference>
<dbReference type="Pfam" id="PF26302">
    <property type="entry name" value="YhzF"/>
    <property type="match status" value="1"/>
</dbReference>
<dbReference type="Proteomes" id="UP000321555">
    <property type="component" value="Chromosome"/>
</dbReference>
<proteinExistence type="predicted"/>
<keyword evidence="1" id="KW-0812">Transmembrane</keyword>
<name>A0A5B8Z4C2_CYTDA</name>
<dbReference type="EMBL" id="CP042593">
    <property type="protein sequence ID" value="QED47133.1"/>
    <property type="molecule type" value="Genomic_DNA"/>
</dbReference>
<feature type="transmembrane region" description="Helical" evidence="1">
    <location>
        <begin position="42"/>
        <end position="62"/>
    </location>
</feature>
<evidence type="ECO:0000313" key="2">
    <source>
        <dbReference type="EMBL" id="QED47133.1"/>
    </source>
</evidence>
<organism evidence="2 3">
    <name type="scientific">Cytobacillus dafuensis</name>
    <name type="common">Bacillus dafuensis</name>
    <dbReference type="NCBI Taxonomy" id="1742359"/>
    <lineage>
        <taxon>Bacteria</taxon>
        <taxon>Bacillati</taxon>
        <taxon>Bacillota</taxon>
        <taxon>Bacilli</taxon>
        <taxon>Bacillales</taxon>
        <taxon>Bacillaceae</taxon>
        <taxon>Cytobacillus</taxon>
    </lineage>
</organism>
<dbReference type="OrthoDB" id="2943327at2"/>
<keyword evidence="1" id="KW-1133">Transmembrane helix</keyword>
<dbReference type="RefSeq" id="WP_057774509.1">
    <property type="nucleotide sequence ID" value="NZ_CP042593.1"/>
</dbReference>
<dbReference type="KEGG" id="bda:FSZ17_07675"/>
<evidence type="ECO:0000313" key="3">
    <source>
        <dbReference type="Proteomes" id="UP000321555"/>
    </source>
</evidence>
<dbReference type="InterPro" id="IPR058724">
    <property type="entry name" value="YhzF"/>
</dbReference>
<dbReference type="AlphaFoldDB" id="A0A5B8Z4C2"/>
<evidence type="ECO:0000256" key="1">
    <source>
        <dbReference type="SAM" id="Phobius"/>
    </source>
</evidence>
<gene>
    <name evidence="2" type="ORF">FSZ17_07675</name>
</gene>
<feature type="transmembrane region" description="Helical" evidence="1">
    <location>
        <begin position="6"/>
        <end position="26"/>
    </location>
</feature>
<accession>A0A5B8Z4C2</accession>
<sequence>MAGLTAGVFTIGAALIAGGIYFILAITKPGVYPPKYILKKRAVSLAAAGIAFLLIGIIMSSFQ</sequence>
<keyword evidence="3" id="KW-1185">Reference proteome</keyword>
<protein>
    <submittedName>
        <fullName evidence="2">Uncharacterized protein</fullName>
    </submittedName>
</protein>
<keyword evidence="1" id="KW-0472">Membrane</keyword>